<keyword evidence="3" id="KW-1185">Reference proteome</keyword>
<dbReference type="EMBL" id="BAABME010024204">
    <property type="protein sequence ID" value="GAA0169718.1"/>
    <property type="molecule type" value="Genomic_DNA"/>
</dbReference>
<protein>
    <recommendedName>
        <fullName evidence="4">RING-type domain-containing protein</fullName>
    </recommendedName>
</protein>
<dbReference type="AlphaFoldDB" id="A0AAV3R187"/>
<comment type="caution">
    <text evidence="2">The sequence shown here is derived from an EMBL/GenBank/DDBJ whole genome shotgun (WGS) entry which is preliminary data.</text>
</comment>
<feature type="region of interest" description="Disordered" evidence="1">
    <location>
        <begin position="127"/>
        <end position="197"/>
    </location>
</feature>
<sequence length="197" mass="22597">MPPVVSGDDDMYSHHSDLQAPAIHRGKEFNPLDPFLLKDDECYQHNASEEGEEVISSPRSDVTVCLECFKLIPHNALSKVATKRECCGTYTHKTCLRKYTGCSKCLPFIPKGGKWSLEYMGVIEYNEDAEEEDEEGEEIDEKEEDEEGEEIDEKEEEEDEDEDDDEENEDEDDDEEDEDEDEDEEEDYGADDEGSDE</sequence>
<name>A0AAV3R187_LITER</name>
<accession>A0AAV3R187</accession>
<evidence type="ECO:0000256" key="1">
    <source>
        <dbReference type="SAM" id="MobiDB-lite"/>
    </source>
</evidence>
<reference evidence="2 3" key="1">
    <citation type="submission" date="2024-01" db="EMBL/GenBank/DDBJ databases">
        <title>The complete chloroplast genome sequence of Lithospermum erythrorhizon: insights into the phylogenetic relationship among Boraginaceae species and the maternal lineages of purple gromwells.</title>
        <authorList>
            <person name="Okada T."/>
            <person name="Watanabe K."/>
        </authorList>
    </citation>
    <scope>NUCLEOTIDE SEQUENCE [LARGE SCALE GENOMIC DNA]</scope>
</reference>
<dbReference type="Proteomes" id="UP001454036">
    <property type="component" value="Unassembled WGS sequence"/>
</dbReference>
<evidence type="ECO:0000313" key="3">
    <source>
        <dbReference type="Proteomes" id="UP001454036"/>
    </source>
</evidence>
<gene>
    <name evidence="2" type="ORF">LIER_40817</name>
</gene>
<organism evidence="2 3">
    <name type="scientific">Lithospermum erythrorhizon</name>
    <name type="common">Purple gromwell</name>
    <name type="synonym">Lithospermum officinale var. erythrorhizon</name>
    <dbReference type="NCBI Taxonomy" id="34254"/>
    <lineage>
        <taxon>Eukaryota</taxon>
        <taxon>Viridiplantae</taxon>
        <taxon>Streptophyta</taxon>
        <taxon>Embryophyta</taxon>
        <taxon>Tracheophyta</taxon>
        <taxon>Spermatophyta</taxon>
        <taxon>Magnoliopsida</taxon>
        <taxon>eudicotyledons</taxon>
        <taxon>Gunneridae</taxon>
        <taxon>Pentapetalae</taxon>
        <taxon>asterids</taxon>
        <taxon>lamiids</taxon>
        <taxon>Boraginales</taxon>
        <taxon>Boraginaceae</taxon>
        <taxon>Boraginoideae</taxon>
        <taxon>Lithospermeae</taxon>
        <taxon>Lithospermum</taxon>
    </lineage>
</organism>
<evidence type="ECO:0000313" key="2">
    <source>
        <dbReference type="EMBL" id="GAA0169718.1"/>
    </source>
</evidence>
<evidence type="ECO:0008006" key="4">
    <source>
        <dbReference type="Google" id="ProtNLM"/>
    </source>
</evidence>
<proteinExistence type="predicted"/>